<evidence type="ECO:0000256" key="1">
    <source>
        <dbReference type="SAM" id="Phobius"/>
    </source>
</evidence>
<dbReference type="RefSeq" id="WP_041063015.1">
    <property type="nucleotide sequence ID" value="NZ_JXAL01000016.1"/>
</dbReference>
<feature type="transmembrane region" description="Helical" evidence="1">
    <location>
        <begin position="123"/>
        <end position="147"/>
    </location>
</feature>
<comment type="caution">
    <text evidence="2">The sequence shown here is derived from an EMBL/GenBank/DDBJ whole genome shotgun (WGS) entry which is preliminary data.</text>
</comment>
<feature type="transmembrane region" description="Helical" evidence="1">
    <location>
        <begin position="168"/>
        <end position="187"/>
    </location>
</feature>
<protein>
    <submittedName>
        <fullName evidence="2">Uncharacterized protein</fullName>
    </submittedName>
</protein>
<sequence length="220" mass="24726">MSLFQFIFFSSLEYFGSFLFVLVQFRFSLRENISKIILISILLSFVSYSFINNDLGAISPLIQNLIFLIYIQVALKVSVTNSIIMVLTGYIAFGLVQTCIIAAASHVGLIVLETLEAATSTAYILQTCSFIMISILSFLTYFFKGGFSFIEARSRFSKNSLTGKNKGFIVYILIAFVVTLFSNLTLLKSDNPPYLLIASVLMLTLVIHVYMTLRRDETND</sequence>
<keyword evidence="1" id="KW-0812">Transmembrane</keyword>
<evidence type="ECO:0000313" key="3">
    <source>
        <dbReference type="Proteomes" id="UP000054526"/>
    </source>
</evidence>
<dbReference type="Proteomes" id="UP000054526">
    <property type="component" value="Unassembled WGS sequence"/>
</dbReference>
<feature type="transmembrane region" description="Helical" evidence="1">
    <location>
        <begin position="32"/>
        <end position="51"/>
    </location>
</feature>
<dbReference type="EMBL" id="JXAL01000016">
    <property type="protein sequence ID" value="KIL36017.1"/>
    <property type="molecule type" value="Genomic_DNA"/>
</dbReference>
<proteinExistence type="predicted"/>
<reference evidence="2 3" key="1">
    <citation type="submission" date="2014-12" db="EMBL/GenBank/DDBJ databases">
        <title>Draft genome sequence of Cohnella kolymensis strain B-2846.</title>
        <authorList>
            <person name="Karlyshev A.V."/>
            <person name="Kudryashova E.B."/>
        </authorList>
    </citation>
    <scope>NUCLEOTIDE SEQUENCE [LARGE SCALE GENOMIC DNA]</scope>
    <source>
        <strain evidence="2 3">VKM B-2846</strain>
    </source>
</reference>
<feature type="transmembrane region" description="Helical" evidence="1">
    <location>
        <begin position="87"/>
        <end position="111"/>
    </location>
</feature>
<keyword evidence="1" id="KW-1133">Transmembrane helix</keyword>
<evidence type="ECO:0000313" key="2">
    <source>
        <dbReference type="EMBL" id="KIL36017.1"/>
    </source>
</evidence>
<feature type="transmembrane region" description="Helical" evidence="1">
    <location>
        <begin position="6"/>
        <end position="25"/>
    </location>
</feature>
<feature type="transmembrane region" description="Helical" evidence="1">
    <location>
        <begin position="57"/>
        <end position="75"/>
    </location>
</feature>
<name>A0ABR5A4N9_9BACL</name>
<organism evidence="2 3">
    <name type="scientific">Cohnella kolymensis</name>
    <dbReference type="NCBI Taxonomy" id="1590652"/>
    <lineage>
        <taxon>Bacteria</taxon>
        <taxon>Bacillati</taxon>
        <taxon>Bacillota</taxon>
        <taxon>Bacilli</taxon>
        <taxon>Bacillales</taxon>
        <taxon>Paenibacillaceae</taxon>
        <taxon>Cohnella</taxon>
    </lineage>
</organism>
<keyword evidence="3" id="KW-1185">Reference proteome</keyword>
<accession>A0ABR5A4N9</accession>
<gene>
    <name evidence="2" type="ORF">SD71_11895</name>
</gene>
<feature type="transmembrane region" description="Helical" evidence="1">
    <location>
        <begin position="193"/>
        <end position="213"/>
    </location>
</feature>
<keyword evidence="1" id="KW-0472">Membrane</keyword>